<proteinExistence type="predicted"/>
<feature type="region of interest" description="Disordered" evidence="1">
    <location>
        <begin position="1"/>
        <end position="25"/>
    </location>
</feature>
<evidence type="ECO:0000256" key="1">
    <source>
        <dbReference type="SAM" id="MobiDB-lite"/>
    </source>
</evidence>
<gene>
    <name evidence="2" type="ORF">BST44_21265</name>
</gene>
<reference evidence="2 3" key="1">
    <citation type="submission" date="2017-02" db="EMBL/GenBank/DDBJ databases">
        <title>The new phylogeny of genus Mycobacterium.</title>
        <authorList>
            <person name="Tortoli E."/>
            <person name="Trovato A."/>
            <person name="Cirillo D.M."/>
        </authorList>
    </citation>
    <scope>NUCLEOTIDE SEQUENCE [LARGE SCALE GENOMIC DNA]</scope>
    <source>
        <strain evidence="2 3">DSM 43992</strain>
    </source>
</reference>
<feature type="compositionally biased region" description="Polar residues" evidence="1">
    <location>
        <begin position="1"/>
        <end position="10"/>
    </location>
</feature>
<sequence>MTRTADNGNHSADDESPLNPREPAREVTFTVDRQAWQRFEYYSLRTRVQQELQETQDIWPTSGSALDADNRYLIGFGASFQELVVNRLFSTFDHLQLATWTLESMNGPMIFSQFSLLRSALAGASTTHWLVCGDEVTRRMRALRLAFYDLKQELTFGKLYAANPAMQEAERAESLHKTEELIASAPARLDMIFKEYCRMFASTGKTKLPKPDGFGNINETEIISCASVMMHERGQFSHPTEVELQYRLMSGFVHNCTWATRVGAKTKTEVGVDRLQRQLAGNAVNIYNGAVTAFKIGQIAKARAQELAGM</sequence>
<organism evidence="2 3">
    <name type="scientific">Mycobacterium scrofulaceum</name>
    <dbReference type="NCBI Taxonomy" id="1783"/>
    <lineage>
        <taxon>Bacteria</taxon>
        <taxon>Bacillati</taxon>
        <taxon>Actinomycetota</taxon>
        <taxon>Actinomycetes</taxon>
        <taxon>Mycobacteriales</taxon>
        <taxon>Mycobacteriaceae</taxon>
        <taxon>Mycobacterium</taxon>
    </lineage>
</organism>
<protein>
    <submittedName>
        <fullName evidence="2">Uncharacterized protein</fullName>
    </submittedName>
</protein>
<accession>A0A1X0K969</accession>
<evidence type="ECO:0000313" key="3">
    <source>
        <dbReference type="Proteomes" id="UP000192601"/>
    </source>
</evidence>
<dbReference type="RefSeq" id="WP_083179073.1">
    <property type="nucleotide sequence ID" value="NZ_MVIJ01000038.1"/>
</dbReference>
<dbReference type="AlphaFoldDB" id="A0A1X0K969"/>
<name>A0A1X0K969_MYCSC</name>
<dbReference type="EMBL" id="MVIJ01000038">
    <property type="protein sequence ID" value="ORB71665.1"/>
    <property type="molecule type" value="Genomic_DNA"/>
</dbReference>
<dbReference type="STRING" id="1783.BST44_21265"/>
<dbReference type="OrthoDB" id="4919705at2"/>
<dbReference type="Proteomes" id="UP000192601">
    <property type="component" value="Unassembled WGS sequence"/>
</dbReference>
<evidence type="ECO:0000313" key="2">
    <source>
        <dbReference type="EMBL" id="ORB71665.1"/>
    </source>
</evidence>
<comment type="caution">
    <text evidence="2">The sequence shown here is derived from an EMBL/GenBank/DDBJ whole genome shotgun (WGS) entry which is preliminary data.</text>
</comment>
<keyword evidence="3" id="KW-1185">Reference proteome</keyword>